<dbReference type="AlphaFoldDB" id="A0A7U6FS87"/>
<dbReference type="EMBL" id="CP034672">
    <property type="protein sequence ID" value="AZS26351.1"/>
    <property type="molecule type" value="Genomic_DNA"/>
</dbReference>
<name>A0A7U6FS87_VIBAN</name>
<reference evidence="1 2" key="1">
    <citation type="submission" date="2018-12" db="EMBL/GenBank/DDBJ databases">
        <title>Characterization and Draft Genome of Vibrio anguillarum J360 Marine Pathogen Isolated from an Outbreak in Lumpfish (Cyclopterus lumpus).</title>
        <authorList>
            <person name="Vasquez J.I."/>
            <person name="Cao T."/>
            <person name="Chakraborty S."/>
            <person name="Gnanagobal H."/>
            <person name="Wescot J."/>
            <person name="Boyce D."/>
            <person name="Santander J."/>
        </authorList>
    </citation>
    <scope>NUCLEOTIDE SEQUENCE [LARGE SCALE GENOMIC DNA]</scope>
    <source>
        <strain evidence="1 2">J360</strain>
    </source>
</reference>
<protein>
    <submittedName>
        <fullName evidence="1">Uncharacterized protein</fullName>
    </submittedName>
</protein>
<evidence type="ECO:0000313" key="1">
    <source>
        <dbReference type="EMBL" id="AZS26351.1"/>
    </source>
</evidence>
<gene>
    <name evidence="1" type="ORF">DYL72_15715</name>
</gene>
<evidence type="ECO:0000313" key="2">
    <source>
        <dbReference type="Proteomes" id="UP000256923"/>
    </source>
</evidence>
<dbReference type="RefSeq" id="WP_103189602.1">
    <property type="nucleotide sequence ID" value="NZ_CP034672.1"/>
</dbReference>
<organism evidence="1 2">
    <name type="scientific">Vibrio anguillarum</name>
    <name type="common">Listonella anguillarum</name>
    <dbReference type="NCBI Taxonomy" id="55601"/>
    <lineage>
        <taxon>Bacteria</taxon>
        <taxon>Pseudomonadati</taxon>
        <taxon>Pseudomonadota</taxon>
        <taxon>Gammaproteobacteria</taxon>
        <taxon>Vibrionales</taxon>
        <taxon>Vibrionaceae</taxon>
        <taxon>Vibrio</taxon>
    </lineage>
</organism>
<accession>A0A7U6FS87</accession>
<dbReference type="InterPro" id="IPR056239">
    <property type="entry name" value="Phage_YunG-like"/>
</dbReference>
<dbReference type="Proteomes" id="UP000256923">
    <property type="component" value="Chromosome 1"/>
</dbReference>
<dbReference type="Pfam" id="PF24591">
    <property type="entry name" value="Phage_YunG-like"/>
    <property type="match status" value="1"/>
</dbReference>
<sequence>MDILNIINALRDTDRAIEVIYMHGSCYRFHLFLKKLFPQAKPLISNDKDHIITEINGQYFDITGEVEAIDYRPLELDEIEMVQNWSFSKSRLLSLGDCPSCDEPILTGF</sequence>
<proteinExistence type="predicted"/>